<dbReference type="CDD" id="cd06988">
    <property type="entry name" value="cupin_DddK"/>
    <property type="match status" value="1"/>
</dbReference>
<protein>
    <submittedName>
        <fullName evidence="2">Cupin domain-containing protein</fullName>
    </submittedName>
</protein>
<dbReference type="RefSeq" id="WP_074443113.1">
    <property type="nucleotide sequence ID" value="NZ_FMBM01000001.1"/>
</dbReference>
<comment type="caution">
    <text evidence="2">The sequence shown here is derived from an EMBL/GenBank/DDBJ whole genome shotgun (WGS) entry which is preliminary data.</text>
</comment>
<dbReference type="SUPFAM" id="SSF51182">
    <property type="entry name" value="RmlC-like cupins"/>
    <property type="match status" value="1"/>
</dbReference>
<dbReference type="Proteomes" id="UP000182800">
    <property type="component" value="Unassembled WGS sequence"/>
</dbReference>
<proteinExistence type="predicted"/>
<dbReference type="InterPro" id="IPR014710">
    <property type="entry name" value="RmlC-like_jellyroll"/>
</dbReference>
<feature type="domain" description="Cupin type-2" evidence="1">
    <location>
        <begin position="38"/>
        <end position="107"/>
    </location>
</feature>
<reference evidence="2 3" key="1">
    <citation type="submission" date="2016-08" db="EMBL/GenBank/DDBJ databases">
        <authorList>
            <person name="Varghese N."/>
            <person name="Submissions Spin"/>
        </authorList>
    </citation>
    <scope>NUCLEOTIDE SEQUENCE [LARGE SCALE GENOMIC DNA]</scope>
    <source>
        <strain evidence="2 3">HL-109</strain>
    </source>
</reference>
<organism evidence="2 3">
    <name type="scientific">Saliniramus fredricksonii</name>
    <dbReference type="NCBI Taxonomy" id="1653334"/>
    <lineage>
        <taxon>Bacteria</taxon>
        <taxon>Pseudomonadati</taxon>
        <taxon>Pseudomonadota</taxon>
        <taxon>Alphaproteobacteria</taxon>
        <taxon>Hyphomicrobiales</taxon>
        <taxon>Salinarimonadaceae</taxon>
        <taxon>Saliniramus</taxon>
    </lineage>
</organism>
<dbReference type="Pfam" id="PF07883">
    <property type="entry name" value="Cupin_2"/>
    <property type="match status" value="1"/>
</dbReference>
<name>A0ABY0K3H7_9HYPH</name>
<dbReference type="InterPro" id="IPR011051">
    <property type="entry name" value="RmlC_Cupin_sf"/>
</dbReference>
<dbReference type="EMBL" id="FMBM01000001">
    <property type="protein sequence ID" value="SCC77980.1"/>
    <property type="molecule type" value="Genomic_DNA"/>
</dbReference>
<accession>A0ABY0K3H7</accession>
<keyword evidence="3" id="KW-1185">Reference proteome</keyword>
<evidence type="ECO:0000259" key="1">
    <source>
        <dbReference type="Pfam" id="PF07883"/>
    </source>
</evidence>
<dbReference type="Gene3D" id="2.60.120.10">
    <property type="entry name" value="Jelly Rolls"/>
    <property type="match status" value="1"/>
</dbReference>
<sequence>MEYVKKFETSKLKYEYGLDGIRTFPWEGIVPPFGGGYCIVRPGTSTLNHVNIPDDEDEMFIAVQGDAVVVIDGIDHPVAQGDIVMIPRGLSHFVRNDGPNAFHLYTIWWSHVDVDAYRRQEEQTAAG</sequence>
<dbReference type="InterPro" id="IPR013096">
    <property type="entry name" value="Cupin_2"/>
</dbReference>
<evidence type="ECO:0000313" key="3">
    <source>
        <dbReference type="Proteomes" id="UP000182800"/>
    </source>
</evidence>
<evidence type="ECO:0000313" key="2">
    <source>
        <dbReference type="EMBL" id="SCC77980.1"/>
    </source>
</evidence>
<gene>
    <name evidence="2" type="ORF">GA0071312_0010</name>
</gene>